<reference evidence="2 3" key="4">
    <citation type="submission" date="2017-10" db="EMBL/GenBank/DDBJ databases">
        <title>Genome analyses suggest a sexual origin of heterokaryosis in a supposedly ancient asexual fungus.</title>
        <authorList>
            <person name="Corradi N."/>
            <person name="Sedzielewska K."/>
            <person name="Noel J."/>
            <person name="Charron P."/>
            <person name="Farinelli L."/>
            <person name="Marton T."/>
            <person name="Kruger M."/>
            <person name="Pelin A."/>
            <person name="Brachmann A."/>
            <person name="Corradi N."/>
        </authorList>
    </citation>
    <scope>NUCLEOTIDE SEQUENCE [LARGE SCALE GENOMIC DNA]</scope>
    <source>
        <strain evidence="2 3">A1</strain>
    </source>
</reference>
<dbReference type="VEuPathDB" id="FungiDB:RhiirA1_465261"/>
<dbReference type="EMBL" id="LLXJ01001394">
    <property type="protein sequence ID" value="PKC02377.1"/>
    <property type="molecule type" value="Genomic_DNA"/>
</dbReference>
<reference evidence="2 3" key="3">
    <citation type="submission" date="2017-10" db="EMBL/GenBank/DDBJ databases">
        <title>Extensive intraspecific genome diversity in a model arbuscular mycorrhizal fungus.</title>
        <authorList>
            <person name="Chen E.C.H."/>
            <person name="Morin E."/>
            <person name="Baudet D."/>
            <person name="Noel J."/>
            <person name="Ndikumana S."/>
            <person name="Charron P."/>
            <person name="St-Onge C."/>
            <person name="Giorgi J."/>
            <person name="Grigoriev I.V."/>
            <person name="Roux C."/>
            <person name="Martin F.M."/>
            <person name="Corradi N."/>
        </authorList>
    </citation>
    <scope>NUCLEOTIDE SEQUENCE [LARGE SCALE GENOMIC DNA]</scope>
    <source>
        <strain evidence="2 3">A1</strain>
    </source>
</reference>
<comment type="caution">
    <text evidence="1">The sequence shown here is derived from an EMBL/GenBank/DDBJ whole genome shotgun (WGS) entry which is preliminary data.</text>
</comment>
<organism evidence="1 4">
    <name type="scientific">Rhizophagus irregularis</name>
    <dbReference type="NCBI Taxonomy" id="588596"/>
    <lineage>
        <taxon>Eukaryota</taxon>
        <taxon>Fungi</taxon>
        <taxon>Fungi incertae sedis</taxon>
        <taxon>Mucoromycota</taxon>
        <taxon>Glomeromycotina</taxon>
        <taxon>Glomeromycetes</taxon>
        <taxon>Glomerales</taxon>
        <taxon>Glomeraceae</taxon>
        <taxon>Rhizophagus</taxon>
    </lineage>
</organism>
<reference evidence="1 4" key="2">
    <citation type="submission" date="2017-09" db="EMBL/GenBank/DDBJ databases">
        <title>Extensive intraspecific genome diversity in a model arbuscular mycorrhizal fungus.</title>
        <authorList>
            <person name="Chen E.C."/>
            <person name="Morin E."/>
            <person name="Beaudet D."/>
            <person name="Noel J."/>
            <person name="Ndikumana S."/>
            <person name="Charron P."/>
            <person name="St-Onge C."/>
            <person name="Giorgi J."/>
            <person name="Grigoriev I.V."/>
            <person name="Roux C."/>
            <person name="Martin F.M."/>
            <person name="Corradi N."/>
        </authorList>
    </citation>
    <scope>NUCLEOTIDE SEQUENCE [LARGE SCALE GENOMIC DNA]</scope>
    <source>
        <strain evidence="1 4">A5</strain>
    </source>
</reference>
<sequence length="157" mass="17615">MYPLQDNIGNSDHESNFTGFINETTATTITHAESINCGDPSCYCNRSDISAHQKIMILFLPAIIISNQLSMTFQTIFSISHLITNIISNPCLQEFHSQYIDQNPPQTNVFPSLNSPSIVINSPQTYVIIMPVPVVNPDIRQQDTCSNYSITDSQFRQ</sequence>
<dbReference type="VEuPathDB" id="FungiDB:FUN_011424"/>
<evidence type="ECO:0000313" key="4">
    <source>
        <dbReference type="Proteomes" id="UP000232722"/>
    </source>
</evidence>
<dbReference type="Proteomes" id="UP000232722">
    <property type="component" value="Unassembled WGS sequence"/>
</dbReference>
<dbReference type="EMBL" id="LLXH01000870">
    <property type="protein sequence ID" value="PKC62351.1"/>
    <property type="molecule type" value="Genomic_DNA"/>
</dbReference>
<evidence type="ECO:0000313" key="3">
    <source>
        <dbReference type="Proteomes" id="UP000232688"/>
    </source>
</evidence>
<protein>
    <submittedName>
        <fullName evidence="1">Uncharacterized protein</fullName>
    </submittedName>
</protein>
<evidence type="ECO:0000313" key="2">
    <source>
        <dbReference type="EMBL" id="PKC62351.1"/>
    </source>
</evidence>
<gene>
    <name evidence="2" type="ORF">RhiirA1_465261</name>
    <name evidence="1" type="ORF">RhiirA5_425333</name>
</gene>
<dbReference type="VEuPathDB" id="FungiDB:RhiirFUN_012710"/>
<dbReference type="Proteomes" id="UP000232688">
    <property type="component" value="Unassembled WGS sequence"/>
</dbReference>
<dbReference type="AlphaFoldDB" id="A0A2I1F1W6"/>
<accession>A0A2I1F1W6</accession>
<reference evidence="1 4" key="1">
    <citation type="submission" date="2016-04" db="EMBL/GenBank/DDBJ databases">
        <title>Genome analyses suggest a sexual origin of heterokaryosis in a supposedly ancient asexual fungus.</title>
        <authorList>
            <person name="Ropars J."/>
            <person name="Sedzielewska K."/>
            <person name="Noel J."/>
            <person name="Charron P."/>
            <person name="Farinelli L."/>
            <person name="Marton T."/>
            <person name="Kruger M."/>
            <person name="Pelin A."/>
            <person name="Brachmann A."/>
            <person name="Corradi N."/>
        </authorList>
    </citation>
    <scope>NUCLEOTIDE SEQUENCE [LARGE SCALE GENOMIC DNA]</scope>
    <source>
        <strain evidence="1 4">A5</strain>
    </source>
</reference>
<dbReference type="OrthoDB" id="2455553at2759"/>
<name>A0A2I1F1W6_9GLOM</name>
<evidence type="ECO:0000313" key="1">
    <source>
        <dbReference type="EMBL" id="PKC02377.1"/>
    </source>
</evidence>
<proteinExistence type="predicted"/>